<dbReference type="GO" id="GO:0000166">
    <property type="term" value="F:nucleotide binding"/>
    <property type="evidence" value="ECO:0007669"/>
    <property type="project" value="UniProtKB-KW"/>
</dbReference>
<sequence>MEFALVKFLIDVTSSVLLLLCGVQSEIEKIKVLKNHAESFIQSTENAIESSKTVLNEVGQESVASLRNTVNNIEDVVDEFEHHTNEIRSWNIFNEIINFPKTFIDVYRIATELQRINAKIRERNELCGPVAAQGDIIMSITTSNSAPSHIAEGRARFGLSNLFLEDNELVRIEDKKVKLMDLLLSGKPEQMVISVIEMRGSGKDQSGCKYH</sequence>
<keyword evidence="2" id="KW-0547">Nucleotide-binding</keyword>
<dbReference type="Proteomes" id="UP000237105">
    <property type="component" value="Unassembled WGS sequence"/>
</dbReference>
<gene>
    <name evidence="6" type="ORF">PanWU01x14_037040</name>
</gene>
<feature type="signal peptide" evidence="4">
    <location>
        <begin position="1"/>
        <end position="25"/>
    </location>
</feature>
<keyword evidence="3" id="KW-0611">Plant defense</keyword>
<evidence type="ECO:0000256" key="2">
    <source>
        <dbReference type="ARBA" id="ARBA00022741"/>
    </source>
</evidence>
<dbReference type="EMBL" id="JXTB01000019">
    <property type="protein sequence ID" value="PON76286.1"/>
    <property type="molecule type" value="Genomic_DNA"/>
</dbReference>
<reference evidence="7" key="1">
    <citation type="submission" date="2016-06" db="EMBL/GenBank/DDBJ databases">
        <title>Parallel loss of symbiosis genes in relatives of nitrogen-fixing non-legume Parasponia.</title>
        <authorList>
            <person name="Van Velzen R."/>
            <person name="Holmer R."/>
            <person name="Bu F."/>
            <person name="Rutten L."/>
            <person name="Van Zeijl A."/>
            <person name="Liu W."/>
            <person name="Santuari L."/>
            <person name="Cao Q."/>
            <person name="Sharma T."/>
            <person name="Shen D."/>
            <person name="Roswanjaya Y."/>
            <person name="Wardhani T."/>
            <person name="Kalhor M.S."/>
            <person name="Jansen J."/>
            <person name="Van den Hoogen J."/>
            <person name="Gungor B."/>
            <person name="Hartog M."/>
            <person name="Hontelez J."/>
            <person name="Verver J."/>
            <person name="Yang W.-C."/>
            <person name="Schijlen E."/>
            <person name="Repin R."/>
            <person name="Schilthuizen M."/>
            <person name="Schranz E."/>
            <person name="Heidstra R."/>
            <person name="Miyata K."/>
            <person name="Fedorova E."/>
            <person name="Kohlen W."/>
            <person name="Bisseling T."/>
            <person name="Smit S."/>
            <person name="Geurts R."/>
        </authorList>
    </citation>
    <scope>NUCLEOTIDE SEQUENCE [LARGE SCALE GENOMIC DNA]</scope>
    <source>
        <strain evidence="7">cv. WU1-14</strain>
    </source>
</reference>
<evidence type="ECO:0000256" key="1">
    <source>
        <dbReference type="ARBA" id="ARBA00022737"/>
    </source>
</evidence>
<keyword evidence="7" id="KW-1185">Reference proteome</keyword>
<proteinExistence type="predicted"/>
<protein>
    <recommendedName>
        <fullName evidence="5">Disease resistance N-terminal domain-containing protein</fullName>
    </recommendedName>
</protein>
<dbReference type="PANTHER" id="PTHR19338">
    <property type="entry name" value="TRANSLOCASE OF INNER MITOCHONDRIAL MEMBRANE 13 HOMOLOG"/>
    <property type="match status" value="1"/>
</dbReference>
<comment type="caution">
    <text evidence="6">The sequence shown here is derived from an EMBL/GenBank/DDBJ whole genome shotgun (WGS) entry which is preliminary data.</text>
</comment>
<evidence type="ECO:0000313" key="7">
    <source>
        <dbReference type="Proteomes" id="UP000237105"/>
    </source>
</evidence>
<dbReference type="GO" id="GO:0006952">
    <property type="term" value="P:defense response"/>
    <property type="evidence" value="ECO:0007669"/>
    <property type="project" value="UniProtKB-KW"/>
</dbReference>
<feature type="domain" description="Disease resistance N-terminal" evidence="5">
    <location>
        <begin position="7"/>
        <end position="88"/>
    </location>
</feature>
<evidence type="ECO:0000259" key="5">
    <source>
        <dbReference type="Pfam" id="PF18052"/>
    </source>
</evidence>
<dbReference type="InterPro" id="IPR041118">
    <property type="entry name" value="Rx_N"/>
</dbReference>
<name>A0A2P5DSM3_PARAD</name>
<keyword evidence="1" id="KW-0677">Repeat</keyword>
<organism evidence="6 7">
    <name type="scientific">Parasponia andersonii</name>
    <name type="common">Sponia andersonii</name>
    <dbReference type="NCBI Taxonomy" id="3476"/>
    <lineage>
        <taxon>Eukaryota</taxon>
        <taxon>Viridiplantae</taxon>
        <taxon>Streptophyta</taxon>
        <taxon>Embryophyta</taxon>
        <taxon>Tracheophyta</taxon>
        <taxon>Spermatophyta</taxon>
        <taxon>Magnoliopsida</taxon>
        <taxon>eudicotyledons</taxon>
        <taxon>Gunneridae</taxon>
        <taxon>Pentapetalae</taxon>
        <taxon>rosids</taxon>
        <taxon>fabids</taxon>
        <taxon>Rosales</taxon>
        <taxon>Cannabaceae</taxon>
        <taxon>Parasponia</taxon>
    </lineage>
</organism>
<evidence type="ECO:0000313" key="6">
    <source>
        <dbReference type="EMBL" id="PON76286.1"/>
    </source>
</evidence>
<evidence type="ECO:0000256" key="3">
    <source>
        <dbReference type="ARBA" id="ARBA00022821"/>
    </source>
</evidence>
<dbReference type="Gene3D" id="1.20.5.4130">
    <property type="match status" value="1"/>
</dbReference>
<keyword evidence="4" id="KW-0732">Signal</keyword>
<feature type="chain" id="PRO_5015182649" description="Disease resistance N-terminal domain-containing protein" evidence="4">
    <location>
        <begin position="26"/>
        <end position="211"/>
    </location>
</feature>
<dbReference type="AlphaFoldDB" id="A0A2P5DSM3"/>
<accession>A0A2P5DSM3</accession>
<dbReference type="PANTHER" id="PTHR19338:SF59">
    <property type="entry name" value="OS10G0162832 PROTEIN"/>
    <property type="match status" value="1"/>
</dbReference>
<evidence type="ECO:0000256" key="4">
    <source>
        <dbReference type="SAM" id="SignalP"/>
    </source>
</evidence>
<dbReference type="Pfam" id="PF18052">
    <property type="entry name" value="Rx_N"/>
    <property type="match status" value="1"/>
</dbReference>